<evidence type="ECO:0008006" key="3">
    <source>
        <dbReference type="Google" id="ProtNLM"/>
    </source>
</evidence>
<dbReference type="Gene3D" id="3.40.50.2000">
    <property type="entry name" value="Glycogen Phosphorylase B"/>
    <property type="match status" value="1"/>
</dbReference>
<dbReference type="OrthoDB" id="3335961at2"/>
<gene>
    <name evidence="1" type="ordered locus">Sama_2256</name>
</gene>
<sequence>MKIAHVYIGNSIKHPIIKTYIDFSAEIGVTELELIDSKQEGSRVARVFDVLKKLVNSRSTIYQSHDIVSCILVKIFKWNSVHVYDMHEIYSSYFKNSIIRKLFFYIEKLLLKSTQFVLIPNEERAQLFFKDRDRTIKYEVVENLLNDKELSTEDLNFNSVPKTFKFNERELRCFYAGTFTEVRALSEICLAIELLIGIGYKIVLDLYGAKTDCVNKVIKSHSFVNYCGSVSRAELLSKYIHYDFSFAFYKPTNLNNIYCAPTKIFEHEYYMLKTVVGPSGYLLRLVDEGVINNVVVSLGYEPKEIAHAITRVLDSDQGAVSQRQKERLLWSYQISKIKQLYRKFNG</sequence>
<accession>A1S7V5</accession>
<dbReference type="KEGG" id="saz:Sama_2256"/>
<dbReference type="STRING" id="326297.Sama_2256"/>
<protein>
    <recommendedName>
        <fullName evidence="3">Glycosyltransferase</fullName>
    </recommendedName>
</protein>
<proteinExistence type="predicted"/>
<dbReference type="SUPFAM" id="SSF53756">
    <property type="entry name" value="UDP-Glycosyltransferase/glycogen phosphorylase"/>
    <property type="match status" value="1"/>
</dbReference>
<dbReference type="HOGENOM" id="CLU_801405_0_0_6"/>
<keyword evidence="2" id="KW-1185">Reference proteome</keyword>
<reference evidence="1 2" key="1">
    <citation type="submission" date="2006-12" db="EMBL/GenBank/DDBJ databases">
        <title>Complete sequence of Shewanella amazonensis SB2B.</title>
        <authorList>
            <consortium name="US DOE Joint Genome Institute"/>
            <person name="Copeland A."/>
            <person name="Lucas S."/>
            <person name="Lapidus A."/>
            <person name="Barry K."/>
            <person name="Detter J.C."/>
            <person name="Glavina del Rio T."/>
            <person name="Hammon N."/>
            <person name="Israni S."/>
            <person name="Dalin E."/>
            <person name="Tice H."/>
            <person name="Pitluck S."/>
            <person name="Munk A.C."/>
            <person name="Brettin T."/>
            <person name="Bruce D."/>
            <person name="Han C."/>
            <person name="Tapia R."/>
            <person name="Gilna P."/>
            <person name="Schmutz J."/>
            <person name="Larimer F."/>
            <person name="Land M."/>
            <person name="Hauser L."/>
            <person name="Kyrpides N."/>
            <person name="Mikhailova N."/>
            <person name="Fredrickson J."/>
            <person name="Richardson P."/>
        </authorList>
    </citation>
    <scope>NUCLEOTIDE SEQUENCE [LARGE SCALE GENOMIC DNA]</scope>
    <source>
        <strain evidence="2">ATCC BAA-1098 / SB2B</strain>
    </source>
</reference>
<dbReference type="Proteomes" id="UP000009175">
    <property type="component" value="Chromosome"/>
</dbReference>
<dbReference type="RefSeq" id="WP_011760369.1">
    <property type="nucleotide sequence ID" value="NC_008700.1"/>
</dbReference>
<name>A1S7V5_SHEAM</name>
<evidence type="ECO:0000313" key="2">
    <source>
        <dbReference type="Proteomes" id="UP000009175"/>
    </source>
</evidence>
<dbReference type="EMBL" id="CP000507">
    <property type="protein sequence ID" value="ABM00462.1"/>
    <property type="molecule type" value="Genomic_DNA"/>
</dbReference>
<organism evidence="1 2">
    <name type="scientific">Shewanella amazonensis (strain ATCC BAA-1098 / SB2B)</name>
    <dbReference type="NCBI Taxonomy" id="326297"/>
    <lineage>
        <taxon>Bacteria</taxon>
        <taxon>Pseudomonadati</taxon>
        <taxon>Pseudomonadota</taxon>
        <taxon>Gammaproteobacteria</taxon>
        <taxon>Alteromonadales</taxon>
        <taxon>Shewanellaceae</taxon>
        <taxon>Shewanella</taxon>
    </lineage>
</organism>
<evidence type="ECO:0000313" key="1">
    <source>
        <dbReference type="EMBL" id="ABM00462.1"/>
    </source>
</evidence>
<dbReference type="AlphaFoldDB" id="A1S7V5"/>